<feature type="region of interest" description="Disordered" evidence="1">
    <location>
        <begin position="111"/>
        <end position="154"/>
    </location>
</feature>
<gene>
    <name evidence="2" type="ORF">SDC9_193778</name>
</gene>
<accession>A0A645I4F9</accession>
<feature type="compositionally biased region" description="Basic and acidic residues" evidence="1">
    <location>
        <begin position="113"/>
        <end position="128"/>
    </location>
</feature>
<protein>
    <submittedName>
        <fullName evidence="2">Uncharacterized protein</fullName>
    </submittedName>
</protein>
<reference evidence="2" key="1">
    <citation type="submission" date="2019-08" db="EMBL/GenBank/DDBJ databases">
        <authorList>
            <person name="Kucharzyk K."/>
            <person name="Murdoch R.W."/>
            <person name="Higgins S."/>
            <person name="Loffler F."/>
        </authorList>
    </citation>
    <scope>NUCLEOTIDE SEQUENCE</scope>
</reference>
<dbReference type="EMBL" id="VSSQ01106669">
    <property type="protein sequence ID" value="MPN46195.1"/>
    <property type="molecule type" value="Genomic_DNA"/>
</dbReference>
<name>A0A645I4F9_9ZZZZ</name>
<comment type="caution">
    <text evidence="2">The sequence shown here is derived from an EMBL/GenBank/DDBJ whole genome shotgun (WGS) entry which is preliminary data.</text>
</comment>
<dbReference type="AlphaFoldDB" id="A0A645I4F9"/>
<evidence type="ECO:0000313" key="2">
    <source>
        <dbReference type="EMBL" id="MPN46195.1"/>
    </source>
</evidence>
<sequence>MLDLLAQRDKFPAAADADSEKGRQILRDVDGLFILARADQPDDCGQGIVQEVRVDLELQRANLRFLIFLLLLVVLPDRAFKLFQNLAVLVVQDRDFVFDRRAALRRGRRRVKGRDAADQPVERLDEAARHHRAQQHAKADAQRRHDQRHRKNGPEALVERRLPDLF</sequence>
<organism evidence="2">
    <name type="scientific">bioreactor metagenome</name>
    <dbReference type="NCBI Taxonomy" id="1076179"/>
    <lineage>
        <taxon>unclassified sequences</taxon>
        <taxon>metagenomes</taxon>
        <taxon>ecological metagenomes</taxon>
    </lineage>
</organism>
<evidence type="ECO:0000256" key="1">
    <source>
        <dbReference type="SAM" id="MobiDB-lite"/>
    </source>
</evidence>
<proteinExistence type="predicted"/>